<dbReference type="Proteomes" id="UP001165082">
    <property type="component" value="Unassembled WGS sequence"/>
</dbReference>
<feature type="region of interest" description="Disordered" evidence="3">
    <location>
        <begin position="749"/>
        <end position="813"/>
    </location>
</feature>
<dbReference type="Gene3D" id="3.90.190.10">
    <property type="entry name" value="Protein tyrosine phosphatase superfamily"/>
    <property type="match status" value="1"/>
</dbReference>
<dbReference type="Pfam" id="PF00782">
    <property type="entry name" value="DSPc"/>
    <property type="match status" value="1"/>
</dbReference>
<dbReference type="AlphaFoldDB" id="A0A9W7E6B7"/>
<keyword evidence="2" id="KW-0904">Protein phosphatase</keyword>
<dbReference type="InterPro" id="IPR016130">
    <property type="entry name" value="Tyr_Pase_AS"/>
</dbReference>
<dbReference type="PANTHER" id="PTHR46377">
    <property type="entry name" value="DUAL SPECIFICITY PROTEIN PHOSPHATASE 19"/>
    <property type="match status" value="1"/>
</dbReference>
<feature type="compositionally biased region" description="Basic and acidic residues" evidence="3">
    <location>
        <begin position="871"/>
        <end position="890"/>
    </location>
</feature>
<dbReference type="EMBL" id="BRXZ01001300">
    <property type="protein sequence ID" value="GMH67652.1"/>
    <property type="molecule type" value="Genomic_DNA"/>
</dbReference>
<evidence type="ECO:0000259" key="4">
    <source>
        <dbReference type="PROSITE" id="PS50054"/>
    </source>
</evidence>
<dbReference type="PANTHER" id="PTHR46377:SF5">
    <property type="entry name" value="DUAL SPECIFICITY PHOSPHATASE"/>
    <property type="match status" value="1"/>
</dbReference>
<dbReference type="OrthoDB" id="10252009at2759"/>
<evidence type="ECO:0000313" key="7">
    <source>
        <dbReference type="Proteomes" id="UP001165082"/>
    </source>
</evidence>
<dbReference type="SMART" id="SM00195">
    <property type="entry name" value="DSPc"/>
    <property type="match status" value="1"/>
</dbReference>
<dbReference type="GO" id="GO:0008579">
    <property type="term" value="F:JUN kinase phosphatase activity"/>
    <property type="evidence" value="ECO:0007669"/>
    <property type="project" value="TreeGrafter"/>
</dbReference>
<proteinExistence type="predicted"/>
<evidence type="ECO:0000256" key="1">
    <source>
        <dbReference type="ARBA" id="ARBA00022801"/>
    </source>
</evidence>
<sequence length="979" mass="109204">MVELEKPGRDSPSAHLLGHTDDKPNTARVIGRGRRTVQELMTSNPSASLPNESLFHGSKMGVENHDVEKINFVRMLLALKMVKTDGEATPLPGMDNKLFLGSIGAAYNKTTLQKNKITHILCLCDGTRERFEKDYKYFTCVAEDAPSFDIALKFIPCSDFIDDAIKGGGRILVHCFQGKSRCTAIAMSYLMLRKGLGFDEAIKACRKARAGAEPNLGFVAQLKALDRSLRRNRFTENKKIELKELSPSKSKGGPNESAGPMSLSDLKETKGKGAVSMAPKFSLHAVNQRNKFLNSSKLTLSFGESGNIVIQEKKEPVDPEEVARINAENKRIASGAAMRLYKSAMSQQKKADNMRGTLSPEYTFKPVINNTSHQHAMIAKARGRDDHGYMAETDAFVRLKEARLRKAEVMEERLEELHKKLGSSRFHGFGSIFYDTEEGSPRDLGRTSPTEEFYDYMPLVNKSTEETRERLKDPNRISKATASSTIGEKIAKRKKEFIEEKGGRGVRDRMSASGLLVNFDEAEALYISEVRLAKLKEKEKADIKSKMVAATHSGTRSVSAGVSPPRQRLKNIMKASGSPEIGDGSEEVEGEEKVMKDTLSSFLRRTNAKNRRDEIEEARGDKKAGYLNDRFRSPGGILYNIEHSANIDVAHWQYSENEEPANGNNYKKVITDKEEKERNELRIKMMYEEGLKHYNEREVLRRNAPIEKECTFSPTFFTKGLREEGVAFGKGLSERGAAASKMLMNTSMRSTSNFGGSPNKTPKKKVGVGGMGSPAPRVVSLKELREESSRGEGEGEKALKAKKAPKREKAVKLEEREKKVNMEVEEKEVEIQEETKKQLEGLEKEDLLQVVQQLTRRESDLTKMEEYLHTKLQIREEGGEGGGGREEKTTQQEPGTPKGAKTPNTPMFMSAPGSPASDEDFALNPEEEEELRRLEEEEQKERKMSAQKEEEGGGGGKAEKGGRGHAAVDAAEDVFREMF</sequence>
<dbReference type="PROSITE" id="PS00383">
    <property type="entry name" value="TYR_PHOSPHATASE_1"/>
    <property type="match status" value="1"/>
</dbReference>
<feature type="compositionally biased region" description="Basic and acidic residues" evidence="3">
    <location>
        <begin position="930"/>
        <end position="962"/>
    </location>
</feature>
<dbReference type="PROSITE" id="PS50056">
    <property type="entry name" value="TYR_PHOSPHATASE_2"/>
    <property type="match status" value="1"/>
</dbReference>
<feature type="region of interest" description="Disordered" evidence="3">
    <location>
        <begin position="871"/>
        <end position="979"/>
    </location>
</feature>
<feature type="compositionally biased region" description="Acidic residues" evidence="3">
    <location>
        <begin position="917"/>
        <end position="929"/>
    </location>
</feature>
<evidence type="ECO:0000256" key="3">
    <source>
        <dbReference type="SAM" id="MobiDB-lite"/>
    </source>
</evidence>
<feature type="compositionally biased region" description="Basic and acidic residues" evidence="3">
    <location>
        <begin position="780"/>
        <end position="799"/>
    </location>
</feature>
<dbReference type="InterPro" id="IPR000340">
    <property type="entry name" value="Dual-sp_phosphatase_cat-dom"/>
</dbReference>
<keyword evidence="7" id="KW-1185">Reference proteome</keyword>
<dbReference type="InterPro" id="IPR000387">
    <property type="entry name" value="Tyr_Pase_dom"/>
</dbReference>
<dbReference type="GO" id="GO:0005737">
    <property type="term" value="C:cytoplasm"/>
    <property type="evidence" value="ECO:0007669"/>
    <property type="project" value="TreeGrafter"/>
</dbReference>
<keyword evidence="1" id="KW-0378">Hydrolase</keyword>
<dbReference type="PROSITE" id="PS50054">
    <property type="entry name" value="TYR_PHOSPHATASE_DUAL"/>
    <property type="match status" value="1"/>
</dbReference>
<evidence type="ECO:0000256" key="2">
    <source>
        <dbReference type="ARBA" id="ARBA00022912"/>
    </source>
</evidence>
<feature type="domain" description="Tyrosine-protein phosphatase" evidence="4">
    <location>
        <begin position="89"/>
        <end position="231"/>
    </location>
</feature>
<reference evidence="6" key="1">
    <citation type="submission" date="2022-07" db="EMBL/GenBank/DDBJ databases">
        <title>Genome analysis of Parmales, a sister group of diatoms, reveals the evolutionary specialization of diatoms from phago-mixotrophs to photoautotrophs.</title>
        <authorList>
            <person name="Ban H."/>
            <person name="Sato S."/>
            <person name="Yoshikawa S."/>
            <person name="Kazumasa Y."/>
            <person name="Nakamura Y."/>
            <person name="Ichinomiya M."/>
            <person name="Saitoh K."/>
            <person name="Sato N."/>
            <person name="Blanc-Mathieu R."/>
            <person name="Endo H."/>
            <person name="Kuwata A."/>
            <person name="Ogata H."/>
        </authorList>
    </citation>
    <scope>NUCLEOTIDE SEQUENCE</scope>
</reference>
<dbReference type="CDD" id="cd14498">
    <property type="entry name" value="DSP"/>
    <property type="match status" value="1"/>
</dbReference>
<name>A0A9W7E6B7_9STRA</name>
<protein>
    <submittedName>
        <fullName evidence="6">Uncharacterized protein</fullName>
    </submittedName>
</protein>
<feature type="domain" description="Tyrosine specific protein phosphatases" evidence="5">
    <location>
        <begin position="152"/>
        <end position="212"/>
    </location>
</feature>
<accession>A0A9W7E6B7</accession>
<dbReference type="SUPFAM" id="SSF52799">
    <property type="entry name" value="(Phosphotyrosine protein) phosphatases II"/>
    <property type="match status" value="1"/>
</dbReference>
<feature type="region of interest" description="Disordered" evidence="3">
    <location>
        <begin position="1"/>
        <end position="27"/>
    </location>
</feature>
<evidence type="ECO:0000313" key="6">
    <source>
        <dbReference type="EMBL" id="GMH67652.1"/>
    </source>
</evidence>
<feature type="compositionally biased region" description="Polar residues" evidence="3">
    <location>
        <begin position="749"/>
        <end position="760"/>
    </location>
</feature>
<organism evidence="6 7">
    <name type="scientific">Triparma retinervis</name>
    <dbReference type="NCBI Taxonomy" id="2557542"/>
    <lineage>
        <taxon>Eukaryota</taxon>
        <taxon>Sar</taxon>
        <taxon>Stramenopiles</taxon>
        <taxon>Ochrophyta</taxon>
        <taxon>Bolidophyceae</taxon>
        <taxon>Parmales</taxon>
        <taxon>Triparmaceae</taxon>
        <taxon>Triparma</taxon>
    </lineage>
</organism>
<comment type="caution">
    <text evidence="6">The sequence shown here is derived from an EMBL/GenBank/DDBJ whole genome shotgun (WGS) entry which is preliminary data.</text>
</comment>
<gene>
    <name evidence="6" type="ORF">TrRE_jg677</name>
</gene>
<evidence type="ECO:0000259" key="5">
    <source>
        <dbReference type="PROSITE" id="PS50056"/>
    </source>
</evidence>
<feature type="region of interest" description="Disordered" evidence="3">
    <location>
        <begin position="240"/>
        <end position="266"/>
    </location>
</feature>
<dbReference type="InterPro" id="IPR029021">
    <property type="entry name" value="Prot-tyrosine_phosphatase-like"/>
</dbReference>
<dbReference type="InterPro" id="IPR020422">
    <property type="entry name" value="TYR_PHOSPHATASE_DUAL_dom"/>
</dbReference>